<evidence type="ECO:0000313" key="2">
    <source>
        <dbReference type="EMBL" id="GAA1076017.1"/>
    </source>
</evidence>
<feature type="region of interest" description="Disordered" evidence="1">
    <location>
        <begin position="1"/>
        <end position="29"/>
    </location>
</feature>
<evidence type="ECO:0000313" key="3">
    <source>
        <dbReference type="Proteomes" id="UP001499987"/>
    </source>
</evidence>
<organism evidence="2 3">
    <name type="scientific">Kitasatospora arboriphila</name>
    <dbReference type="NCBI Taxonomy" id="258052"/>
    <lineage>
        <taxon>Bacteria</taxon>
        <taxon>Bacillati</taxon>
        <taxon>Actinomycetota</taxon>
        <taxon>Actinomycetes</taxon>
        <taxon>Kitasatosporales</taxon>
        <taxon>Streptomycetaceae</taxon>
        <taxon>Kitasatospora</taxon>
    </lineage>
</organism>
<proteinExistence type="predicted"/>
<keyword evidence="3" id="KW-1185">Reference proteome</keyword>
<dbReference type="Proteomes" id="UP001499987">
    <property type="component" value="Unassembled WGS sequence"/>
</dbReference>
<accession>A0ABP4DXI7</accession>
<comment type="caution">
    <text evidence="2">The sequence shown here is derived from an EMBL/GenBank/DDBJ whole genome shotgun (WGS) entry which is preliminary data.</text>
</comment>
<gene>
    <name evidence="2" type="ORF">GCM10009663_16730</name>
</gene>
<protein>
    <submittedName>
        <fullName evidence="2">Uncharacterized protein</fullName>
    </submittedName>
</protein>
<dbReference type="EMBL" id="BAAALD010000010">
    <property type="protein sequence ID" value="GAA1076017.1"/>
    <property type="molecule type" value="Genomic_DNA"/>
</dbReference>
<name>A0ABP4DXI7_9ACTN</name>
<reference evidence="3" key="1">
    <citation type="journal article" date="2019" name="Int. J. Syst. Evol. Microbiol.">
        <title>The Global Catalogue of Microorganisms (GCM) 10K type strain sequencing project: providing services to taxonomists for standard genome sequencing and annotation.</title>
        <authorList>
            <consortium name="The Broad Institute Genomics Platform"/>
            <consortium name="The Broad Institute Genome Sequencing Center for Infectious Disease"/>
            <person name="Wu L."/>
            <person name="Ma J."/>
        </authorList>
    </citation>
    <scope>NUCLEOTIDE SEQUENCE [LARGE SCALE GENOMIC DNA]</scope>
    <source>
        <strain evidence="3">JCM 13002</strain>
    </source>
</reference>
<sequence>MCFALPGCSSSGQPAAEARPTTQSPSALPASADLHLPIEPYLFSEAETAKLTRAGAVLRKACMQRFGLDYAISPADPPTGPRTFMDRRYGLTDPAEAAANGYHLGDRDPRTHPVRPPQFSAEQQQVLTGHLPGKTGADETNLQVNGVPVPPGGCYDEAKRGLAGSGDLGPSSVAQQANFQTFKASMSVAQVTQAFEAWSGCMRNRGYSYPNPMDAIGDRRFLGDSPTPLELQVAAADVICKQQVHLIDTWFAVEASLQKELIARQQAEFTAVLAAKTEELAKADAVLRDQ</sequence>
<evidence type="ECO:0000256" key="1">
    <source>
        <dbReference type="SAM" id="MobiDB-lite"/>
    </source>
</evidence>